<reference evidence="1" key="1">
    <citation type="submission" date="2020-07" db="EMBL/GenBank/DDBJ databases">
        <title>Huge and variable diversity of episymbiotic CPR bacteria and DPANN archaea in groundwater ecosystems.</title>
        <authorList>
            <person name="He C.Y."/>
            <person name="Keren R."/>
            <person name="Whittaker M."/>
            <person name="Farag I.F."/>
            <person name="Doudna J."/>
            <person name="Cate J.H.D."/>
            <person name="Banfield J.F."/>
        </authorList>
    </citation>
    <scope>NUCLEOTIDE SEQUENCE</scope>
    <source>
        <strain evidence="1">NC_groundwater_1520_Pr4_B-0.1um_53_5</strain>
    </source>
</reference>
<gene>
    <name evidence="1" type="ORF">HY768_01365</name>
</gene>
<sequence length="84" mass="9755">MKTIRLSGHARIQLAYRGVNEDEIINAIGTAEWTRSKEGRSECRKDFSFNSVWNGKQYSTKQVRPIFSEGENEIVVITVYSYFF</sequence>
<proteinExistence type="predicted"/>
<organism evidence="1 2">
    <name type="scientific">candidate division TA06 bacterium</name>
    <dbReference type="NCBI Taxonomy" id="2250710"/>
    <lineage>
        <taxon>Bacteria</taxon>
        <taxon>Bacteria division TA06</taxon>
    </lineage>
</organism>
<dbReference type="Pfam" id="PF14076">
    <property type="entry name" value="DUF4258"/>
    <property type="match status" value="1"/>
</dbReference>
<comment type="caution">
    <text evidence="1">The sequence shown here is derived from an EMBL/GenBank/DDBJ whole genome shotgun (WGS) entry which is preliminary data.</text>
</comment>
<dbReference type="EMBL" id="JACQXR010000013">
    <property type="protein sequence ID" value="MBI4725870.1"/>
    <property type="molecule type" value="Genomic_DNA"/>
</dbReference>
<protein>
    <submittedName>
        <fullName evidence="1">DUF4258 domain-containing protein</fullName>
    </submittedName>
</protein>
<evidence type="ECO:0000313" key="2">
    <source>
        <dbReference type="Proteomes" id="UP000736328"/>
    </source>
</evidence>
<dbReference type="Proteomes" id="UP000736328">
    <property type="component" value="Unassembled WGS sequence"/>
</dbReference>
<dbReference type="AlphaFoldDB" id="A0A933MJN6"/>
<accession>A0A933MJN6</accession>
<name>A0A933MJN6_UNCT6</name>
<dbReference type="InterPro" id="IPR025354">
    <property type="entry name" value="DUF4258"/>
</dbReference>
<evidence type="ECO:0000313" key="1">
    <source>
        <dbReference type="EMBL" id="MBI4725870.1"/>
    </source>
</evidence>